<sequence>MAEIVDEFTNLFVEADNFEENYQDNLLADNGNDASKFVQANEVETKEKVICKVFNPEPLKENAIDSNDKKDQCWYKQLLLMREAIFLKELRHPAIVDIKGINLYNSSITFKDDDDDDDEEEEEGIEKPLNTSPTIFLEFLENKSLQNLINKKIELTPLQRQIIMIGLSAGVRFLHSKNILHRSLNPLTIWLDSNYYPKIFDFSTSREANPQNDISKTSLKADSVYYQAPEIADPTNKDYNTPIDIYSLARLLYLMITQHEPFKHPDDKLKSNGPYYIQDQYLNHGAFPYFPDDVPEKLKQLLIKCWDLNPSNRPIAEEVFYYISQSSNYYIKGIKDEDIPIIDKYVKEIQEYENAHNHAKLKIVETYSLNIPITLQDPTPADAIPTKPSQQIQMLARITSSNFAYSNEDTTLRLLIKMAENESILQDDNLLNVSNFINSLNARNCKLAEEFLNKIYGTYIITSRNEKIIKQDTVTDKSIKVVNIPPWVEKIGSRAFLGFKNLERVNIPNSVIEIGQEAFSGCEKLKIVNIPESLIGNKLGKSAFKGCTSLKYVKLPSNLTKIEESTFKDDKSLAYVTLNHGLEIIGKLAFDECKSLESIVIPNTVTLISEKAFHHCKLLKTVFFKGSKPVIEKKAIGWKVKKETI</sequence>
<dbReference type="Gene3D" id="3.80.10.10">
    <property type="entry name" value="Ribonuclease Inhibitor"/>
    <property type="match status" value="2"/>
</dbReference>
<keyword evidence="3" id="KW-1185">Reference proteome</keyword>
<dbReference type="InterPro" id="IPR032675">
    <property type="entry name" value="LRR_dom_sf"/>
</dbReference>
<dbReference type="InterPro" id="IPR051681">
    <property type="entry name" value="Ser/Thr_Kinases-Pseudokinases"/>
</dbReference>
<feature type="domain" description="Protein kinase" evidence="1">
    <location>
        <begin position="22"/>
        <end position="331"/>
    </location>
</feature>
<accession>A0ABR2GW40</accession>
<gene>
    <name evidence="2" type="ORF">M9Y10_036452</name>
</gene>
<dbReference type="PANTHER" id="PTHR44329">
    <property type="entry name" value="SERINE/THREONINE-PROTEIN KINASE TNNI3K-RELATED"/>
    <property type="match status" value="1"/>
</dbReference>
<evidence type="ECO:0000259" key="1">
    <source>
        <dbReference type="PROSITE" id="PS50011"/>
    </source>
</evidence>
<dbReference type="SUPFAM" id="SSF52058">
    <property type="entry name" value="L domain-like"/>
    <property type="match status" value="1"/>
</dbReference>
<dbReference type="Pfam" id="PF13306">
    <property type="entry name" value="LRR_5"/>
    <property type="match status" value="1"/>
</dbReference>
<evidence type="ECO:0000313" key="2">
    <source>
        <dbReference type="EMBL" id="KAK8837455.1"/>
    </source>
</evidence>
<dbReference type="Pfam" id="PF00069">
    <property type="entry name" value="Pkinase"/>
    <property type="match status" value="1"/>
</dbReference>
<dbReference type="EMBL" id="JAPFFF010000059">
    <property type="protein sequence ID" value="KAK8837455.1"/>
    <property type="molecule type" value="Genomic_DNA"/>
</dbReference>
<reference evidence="2 3" key="1">
    <citation type="submission" date="2024-04" db="EMBL/GenBank/DDBJ databases">
        <title>Tritrichomonas musculus Genome.</title>
        <authorList>
            <person name="Alves-Ferreira E."/>
            <person name="Grigg M."/>
            <person name="Lorenzi H."/>
            <person name="Galac M."/>
        </authorList>
    </citation>
    <scope>NUCLEOTIDE SEQUENCE [LARGE SCALE GENOMIC DNA]</scope>
    <source>
        <strain evidence="2 3">EAF2021</strain>
    </source>
</reference>
<dbReference type="InterPro" id="IPR026906">
    <property type="entry name" value="LRR_5"/>
</dbReference>
<proteinExistence type="predicted"/>
<dbReference type="Proteomes" id="UP001470230">
    <property type="component" value="Unassembled WGS sequence"/>
</dbReference>
<organism evidence="2 3">
    <name type="scientific">Tritrichomonas musculus</name>
    <dbReference type="NCBI Taxonomy" id="1915356"/>
    <lineage>
        <taxon>Eukaryota</taxon>
        <taxon>Metamonada</taxon>
        <taxon>Parabasalia</taxon>
        <taxon>Tritrichomonadida</taxon>
        <taxon>Tritrichomonadidae</taxon>
        <taxon>Tritrichomonas</taxon>
    </lineage>
</organism>
<evidence type="ECO:0000313" key="3">
    <source>
        <dbReference type="Proteomes" id="UP001470230"/>
    </source>
</evidence>
<protein>
    <recommendedName>
        <fullName evidence="1">Protein kinase domain-containing protein</fullName>
    </recommendedName>
</protein>
<dbReference type="InterPro" id="IPR000719">
    <property type="entry name" value="Prot_kinase_dom"/>
</dbReference>
<dbReference type="Gene3D" id="1.10.510.10">
    <property type="entry name" value="Transferase(Phosphotransferase) domain 1"/>
    <property type="match status" value="1"/>
</dbReference>
<comment type="caution">
    <text evidence="2">The sequence shown here is derived from an EMBL/GenBank/DDBJ whole genome shotgun (WGS) entry which is preliminary data.</text>
</comment>
<dbReference type="SUPFAM" id="SSF56112">
    <property type="entry name" value="Protein kinase-like (PK-like)"/>
    <property type="match status" value="1"/>
</dbReference>
<dbReference type="PROSITE" id="PS50011">
    <property type="entry name" value="PROTEIN_KINASE_DOM"/>
    <property type="match status" value="1"/>
</dbReference>
<dbReference type="SMART" id="SM00220">
    <property type="entry name" value="S_TKc"/>
    <property type="match status" value="1"/>
</dbReference>
<dbReference type="PANTHER" id="PTHR44329:SF214">
    <property type="entry name" value="PROTEIN KINASE DOMAIN-CONTAINING PROTEIN"/>
    <property type="match status" value="1"/>
</dbReference>
<name>A0ABR2GW40_9EUKA</name>
<dbReference type="InterPro" id="IPR011009">
    <property type="entry name" value="Kinase-like_dom_sf"/>
</dbReference>